<dbReference type="PANTHER" id="PTHR47221:SF6">
    <property type="entry name" value="FIBRINOGEN ALPHA CHAIN"/>
    <property type="match status" value="1"/>
</dbReference>
<keyword evidence="6" id="KW-0325">Glycoprotein</keyword>
<dbReference type="SUPFAM" id="SSF56496">
    <property type="entry name" value="Fibrinogen C-terminal domain-like"/>
    <property type="match status" value="1"/>
</dbReference>
<name>A0A1A8P0B7_9TELE</name>
<evidence type="ECO:0000256" key="7">
    <source>
        <dbReference type="SAM" id="Coils"/>
    </source>
</evidence>
<evidence type="ECO:0000256" key="9">
    <source>
        <dbReference type="SAM" id="SignalP"/>
    </source>
</evidence>
<dbReference type="GO" id="GO:0007596">
    <property type="term" value="P:blood coagulation"/>
    <property type="evidence" value="ECO:0007669"/>
    <property type="project" value="InterPro"/>
</dbReference>
<keyword evidence="4 7" id="KW-0175">Coiled coil</keyword>
<dbReference type="InterPro" id="IPR020837">
    <property type="entry name" value="Fibrinogen_CS"/>
</dbReference>
<dbReference type="GO" id="GO:0005576">
    <property type="term" value="C:extracellular region"/>
    <property type="evidence" value="ECO:0007669"/>
    <property type="project" value="UniProtKB-SubCell"/>
</dbReference>
<organism evidence="11">
    <name type="scientific">Nothobranchius rachovii</name>
    <name type="common">bluefin notho</name>
    <dbReference type="NCBI Taxonomy" id="451742"/>
    <lineage>
        <taxon>Eukaryota</taxon>
        <taxon>Metazoa</taxon>
        <taxon>Chordata</taxon>
        <taxon>Craniata</taxon>
        <taxon>Vertebrata</taxon>
        <taxon>Euteleostomi</taxon>
        <taxon>Actinopterygii</taxon>
        <taxon>Neopterygii</taxon>
        <taxon>Teleostei</taxon>
        <taxon>Neoteleostei</taxon>
        <taxon>Acanthomorphata</taxon>
        <taxon>Ovalentaria</taxon>
        <taxon>Atherinomorphae</taxon>
        <taxon>Cyprinodontiformes</taxon>
        <taxon>Nothobranchiidae</taxon>
        <taxon>Nothobranchius</taxon>
    </lineage>
</organism>
<dbReference type="AlphaFoldDB" id="A0A1A8P0B7"/>
<evidence type="ECO:0000256" key="5">
    <source>
        <dbReference type="ARBA" id="ARBA00023157"/>
    </source>
</evidence>
<sequence length="448" mass="50839">MKMPQLLILLLTILVHVGDGFPTERQRRDKHASWDDVNVVAHGLLQLGQGLKEHVDKTKAHMRDVNSKLKAFNNTVAELEKKQQEQDEALRARRAGGEGEQERYRLLTEQAEEVKLKVGEVKKQTEDITSRMDRLEEVLTEPIQDGNDSEHKTVSFIQRLMISQNRRIDQLVEKIQQQQDKLEKQSLHLQALQTKIAHKRVKSHRRRDEEMALTGEAEPIQRESGLAQDCHDLFMRGQKASGVYTIQPEGSQAFSVLCQMTPEGGWTIIQKRQDGSQNFNQLWESYKNGFGSLNGEFWLGLDNIHSLSKQGQYILQVELSDEAGQQREARYKFQLDGEEKMFALHLEQESPSGVQEDIVIAGASGLPFSTADRDNDLAADINCAQMLSGGWWFSSCGESNLNGKFPRRPGQLRKHQSGRQSMFWTIRAGQSSSLRTTLLKIAPASKIL</sequence>
<dbReference type="InterPro" id="IPR037579">
    <property type="entry name" value="FIB_ANG-like"/>
</dbReference>
<evidence type="ECO:0000256" key="6">
    <source>
        <dbReference type="ARBA" id="ARBA00023180"/>
    </source>
</evidence>
<dbReference type="Gene3D" id="3.90.215.10">
    <property type="entry name" value="Gamma Fibrinogen, chain A, domain 1"/>
    <property type="match status" value="1"/>
</dbReference>
<evidence type="ECO:0000256" key="8">
    <source>
        <dbReference type="SAM" id="MobiDB-lite"/>
    </source>
</evidence>
<feature type="coiled-coil region" evidence="7">
    <location>
        <begin position="161"/>
        <end position="195"/>
    </location>
</feature>
<protein>
    <submittedName>
        <fullName evidence="11">Angiopoietin-like 4</fullName>
    </submittedName>
</protein>
<keyword evidence="5" id="KW-1015">Disulfide bond</keyword>
<evidence type="ECO:0000256" key="1">
    <source>
        <dbReference type="ARBA" id="ARBA00004613"/>
    </source>
</evidence>
<dbReference type="SMR" id="A0A1A8P0B7"/>
<gene>
    <name evidence="11" type="primary">ANGPTL4</name>
</gene>
<feature type="domain" description="Fibrinogen C-terminal" evidence="10">
    <location>
        <begin position="221"/>
        <end position="445"/>
    </location>
</feature>
<dbReference type="CDD" id="cd00087">
    <property type="entry name" value="FReD"/>
    <property type="match status" value="1"/>
</dbReference>
<accession>A0A1A8P0B7</accession>
<dbReference type="PROSITE" id="PS51406">
    <property type="entry name" value="FIBRINOGEN_C_2"/>
    <property type="match status" value="1"/>
</dbReference>
<dbReference type="InterPro" id="IPR014716">
    <property type="entry name" value="Fibrinogen_a/b/g_C_1"/>
</dbReference>
<evidence type="ECO:0000256" key="4">
    <source>
        <dbReference type="ARBA" id="ARBA00023054"/>
    </source>
</evidence>
<proteinExistence type="predicted"/>
<reference evidence="11" key="2">
    <citation type="submission" date="2016-06" db="EMBL/GenBank/DDBJ databases">
        <title>The genome of a short-lived fish provides insights into sex chromosome evolution and the genetic control of aging.</title>
        <authorList>
            <person name="Reichwald K."/>
            <person name="Felder M."/>
            <person name="Petzold A."/>
            <person name="Koch P."/>
            <person name="Groth M."/>
            <person name="Platzer M."/>
        </authorList>
    </citation>
    <scope>NUCLEOTIDE SEQUENCE</scope>
    <source>
        <tissue evidence="11">Brain</tissue>
    </source>
</reference>
<dbReference type="PANTHER" id="PTHR47221">
    <property type="entry name" value="FIBRINOGEN ALPHA CHAIN"/>
    <property type="match status" value="1"/>
</dbReference>
<dbReference type="PROSITE" id="PS00514">
    <property type="entry name" value="FIBRINOGEN_C_1"/>
    <property type="match status" value="1"/>
</dbReference>
<dbReference type="SMART" id="SM00186">
    <property type="entry name" value="FBG"/>
    <property type="match status" value="1"/>
</dbReference>
<keyword evidence="2" id="KW-0964">Secreted</keyword>
<feature type="chain" id="PRO_5015058248" evidence="9">
    <location>
        <begin position="21"/>
        <end position="448"/>
    </location>
</feature>
<evidence type="ECO:0000256" key="3">
    <source>
        <dbReference type="ARBA" id="ARBA00022729"/>
    </source>
</evidence>
<reference evidence="11" key="1">
    <citation type="submission" date="2016-05" db="EMBL/GenBank/DDBJ databases">
        <authorList>
            <person name="Lavstsen T."/>
            <person name="Jespersen J.S."/>
        </authorList>
    </citation>
    <scope>NUCLEOTIDE SEQUENCE</scope>
    <source>
        <tissue evidence="11">Brain</tissue>
    </source>
</reference>
<dbReference type="EMBL" id="HAEI01006901">
    <property type="protein sequence ID" value="SBR99578.1"/>
    <property type="molecule type" value="Transcribed_RNA"/>
</dbReference>
<dbReference type="InterPro" id="IPR036056">
    <property type="entry name" value="Fibrinogen-like_C"/>
</dbReference>
<dbReference type="InterPro" id="IPR002181">
    <property type="entry name" value="Fibrinogen_a/b/g_C_dom"/>
</dbReference>
<dbReference type="Pfam" id="PF00147">
    <property type="entry name" value="Fibrinogen_C"/>
    <property type="match status" value="1"/>
</dbReference>
<feature type="signal peptide" evidence="9">
    <location>
        <begin position="1"/>
        <end position="20"/>
    </location>
</feature>
<keyword evidence="3 9" id="KW-0732">Signal</keyword>
<comment type="subcellular location">
    <subcellularLocation>
        <location evidence="1">Secreted</location>
    </subcellularLocation>
</comment>
<evidence type="ECO:0000259" key="10">
    <source>
        <dbReference type="PROSITE" id="PS51406"/>
    </source>
</evidence>
<evidence type="ECO:0000256" key="2">
    <source>
        <dbReference type="ARBA" id="ARBA00022525"/>
    </source>
</evidence>
<feature type="region of interest" description="Disordered" evidence="8">
    <location>
        <begin position="82"/>
        <end position="101"/>
    </location>
</feature>
<dbReference type="EMBL" id="HAEH01004639">
    <property type="protein sequence ID" value="SBR74442.1"/>
    <property type="molecule type" value="Transcribed_RNA"/>
</dbReference>
<evidence type="ECO:0000313" key="11">
    <source>
        <dbReference type="EMBL" id="SBR74442.1"/>
    </source>
</evidence>